<sequence length="377" mass="43566">MANLVSREATFTTTFMILYLVKLTESDPQLQPQNLTVKDEVKNLASKFQEYQTVKSNSDLGSLKNSDILNRYNVKVANSNPKSDSRGKLEEHFSPKQRISFDMPVVKTLLRDKENSLDNYWSPIVGFSAENWSPLQEQKILLEQSHTKKTKTYLENVNHQIAFDGGNFQGMKNKEISRNDEVSFRRYKDINNHEPDTSYQSNPREYRNVVHPLGLDDLDSENLANKNENITSDARNHKIMKKDLKKQFYHDNNESDKSEEDIEDSFDEEESTLHKITKFDSDERDEGSHENNDDSHSTEEDDSSTSDEGWNTRPHSEQLDRESLENIGPIDNFEPFPNINGVETTDSIIIKNVYQDCDKTAWKPILSSQVFHRMGSQ</sequence>
<dbReference type="EMBL" id="CM056744">
    <property type="protein sequence ID" value="KAJ8664872.1"/>
    <property type="molecule type" value="Genomic_DNA"/>
</dbReference>
<accession>A0ACC2N3H4</accession>
<gene>
    <name evidence="1" type="ORF">QAD02_006534</name>
</gene>
<keyword evidence="2" id="KW-1185">Reference proteome</keyword>
<evidence type="ECO:0000313" key="1">
    <source>
        <dbReference type="EMBL" id="KAJ8664872.1"/>
    </source>
</evidence>
<protein>
    <submittedName>
        <fullName evidence="1">Uncharacterized protein</fullName>
    </submittedName>
</protein>
<evidence type="ECO:0000313" key="2">
    <source>
        <dbReference type="Proteomes" id="UP001239111"/>
    </source>
</evidence>
<proteinExistence type="predicted"/>
<name>A0ACC2N3H4_9HYME</name>
<organism evidence="1 2">
    <name type="scientific">Eretmocerus hayati</name>
    <dbReference type="NCBI Taxonomy" id="131215"/>
    <lineage>
        <taxon>Eukaryota</taxon>
        <taxon>Metazoa</taxon>
        <taxon>Ecdysozoa</taxon>
        <taxon>Arthropoda</taxon>
        <taxon>Hexapoda</taxon>
        <taxon>Insecta</taxon>
        <taxon>Pterygota</taxon>
        <taxon>Neoptera</taxon>
        <taxon>Endopterygota</taxon>
        <taxon>Hymenoptera</taxon>
        <taxon>Apocrita</taxon>
        <taxon>Proctotrupomorpha</taxon>
        <taxon>Chalcidoidea</taxon>
        <taxon>Aphelinidae</taxon>
        <taxon>Aphelininae</taxon>
        <taxon>Eretmocerus</taxon>
    </lineage>
</organism>
<dbReference type="Proteomes" id="UP001239111">
    <property type="component" value="Chromosome 4"/>
</dbReference>
<comment type="caution">
    <text evidence="1">The sequence shown here is derived from an EMBL/GenBank/DDBJ whole genome shotgun (WGS) entry which is preliminary data.</text>
</comment>
<reference evidence="1" key="1">
    <citation type="submission" date="2023-04" db="EMBL/GenBank/DDBJ databases">
        <title>A chromosome-level genome assembly of the parasitoid wasp Eretmocerus hayati.</title>
        <authorList>
            <person name="Zhong Y."/>
            <person name="Liu S."/>
            <person name="Liu Y."/>
        </authorList>
    </citation>
    <scope>NUCLEOTIDE SEQUENCE</scope>
    <source>
        <strain evidence="1">ZJU_SS_LIU_2023</strain>
    </source>
</reference>